<dbReference type="InterPro" id="IPR024654">
    <property type="entry name" value="Calcineurin-like_PHP_lpxH"/>
</dbReference>
<evidence type="ECO:0000313" key="4">
    <source>
        <dbReference type="Proteomes" id="UP000310506"/>
    </source>
</evidence>
<dbReference type="PIRSF" id="PIRSF000883">
    <property type="entry name" value="Pesterase_MJ0912"/>
    <property type="match status" value="1"/>
</dbReference>
<dbReference type="InterPro" id="IPR011152">
    <property type="entry name" value="Pesterase_MJ0912"/>
</dbReference>
<proteinExistence type="inferred from homology"/>
<dbReference type="InterPro" id="IPR029052">
    <property type="entry name" value="Metallo-depent_PP-like"/>
</dbReference>
<dbReference type="AlphaFoldDB" id="A0A4S3B786"/>
<dbReference type="SUPFAM" id="SSF56300">
    <property type="entry name" value="Metallo-dependent phosphatases"/>
    <property type="match status" value="1"/>
</dbReference>
<comment type="similarity">
    <text evidence="1">Belongs to the metallophosphoesterase superfamily. YfcE family.</text>
</comment>
<evidence type="ECO:0000256" key="1">
    <source>
        <dbReference type="ARBA" id="ARBA00008950"/>
    </source>
</evidence>
<gene>
    <name evidence="3" type="ORF">ESZ54_10050</name>
</gene>
<sequence length="285" mass="32231">MKQKIALFSDIHGNLTALEAVIADSKGLEATDYWVLGDVLMHGGGASEIFELLNSLNPSVWVKGNWDDLLLVVLNQKDDIDVEDASDVYVTRLGMNLLSRLTEENLKQLEMRPMCETKTVNGLKFSISHNLPDKNFGGALYPTAEQEGFDSLFVSETTDVAVYGHIHHQLMRYSSSEQLIINPGSIGYPFNHRKSLRQAGYAHYAILEIDVDGALEVNFKQVKYDVAKELKRSKEINLPYLQVYKETLAKGTTRTHDLEFLSKINKEYGYKEEVITYLQYEQSNG</sequence>
<dbReference type="InterPro" id="IPR050126">
    <property type="entry name" value="Ap4A_hydrolase"/>
</dbReference>
<evidence type="ECO:0000313" key="3">
    <source>
        <dbReference type="EMBL" id="THB60555.1"/>
    </source>
</evidence>
<dbReference type="RefSeq" id="WP_136137545.1">
    <property type="nucleotide sequence ID" value="NZ_SDGV01000022.1"/>
</dbReference>
<dbReference type="Pfam" id="PF12850">
    <property type="entry name" value="Metallophos_2"/>
    <property type="match status" value="1"/>
</dbReference>
<reference evidence="3 4" key="1">
    <citation type="submission" date="2019-01" db="EMBL/GenBank/DDBJ databases">
        <title>Vagococcus silagei sp. nov. isolated from brewer's grain.</title>
        <authorList>
            <person name="Guu J.-R."/>
        </authorList>
    </citation>
    <scope>NUCLEOTIDE SEQUENCE [LARGE SCALE GENOMIC DNA]</scope>
    <source>
        <strain evidence="3 4">2B-2</strain>
    </source>
</reference>
<dbReference type="GO" id="GO:0016791">
    <property type="term" value="F:phosphatase activity"/>
    <property type="evidence" value="ECO:0007669"/>
    <property type="project" value="TreeGrafter"/>
</dbReference>
<protein>
    <submittedName>
        <fullName evidence="3">Metallophosphoesterase</fullName>
    </submittedName>
</protein>
<name>A0A4S3B786_9ENTE</name>
<keyword evidence="4" id="KW-1185">Reference proteome</keyword>
<dbReference type="PANTHER" id="PTHR42850:SF2">
    <property type="entry name" value="BLL5683 PROTEIN"/>
    <property type="match status" value="1"/>
</dbReference>
<feature type="domain" description="Calcineurin-like phosphoesterase" evidence="2">
    <location>
        <begin position="4"/>
        <end position="209"/>
    </location>
</feature>
<accession>A0A4S3B786</accession>
<comment type="caution">
    <text evidence="3">The sequence shown here is derived from an EMBL/GenBank/DDBJ whole genome shotgun (WGS) entry which is preliminary data.</text>
</comment>
<organism evidence="3 4">
    <name type="scientific">Vagococcus silagei</name>
    <dbReference type="NCBI Taxonomy" id="2508885"/>
    <lineage>
        <taxon>Bacteria</taxon>
        <taxon>Bacillati</taxon>
        <taxon>Bacillota</taxon>
        <taxon>Bacilli</taxon>
        <taxon>Lactobacillales</taxon>
        <taxon>Enterococcaceae</taxon>
        <taxon>Vagococcus</taxon>
    </lineage>
</organism>
<dbReference type="GO" id="GO:0005737">
    <property type="term" value="C:cytoplasm"/>
    <property type="evidence" value="ECO:0007669"/>
    <property type="project" value="TreeGrafter"/>
</dbReference>
<evidence type="ECO:0000259" key="2">
    <source>
        <dbReference type="Pfam" id="PF12850"/>
    </source>
</evidence>
<dbReference type="Gene3D" id="3.60.21.10">
    <property type="match status" value="1"/>
</dbReference>
<dbReference type="Proteomes" id="UP000310506">
    <property type="component" value="Unassembled WGS sequence"/>
</dbReference>
<dbReference type="PANTHER" id="PTHR42850">
    <property type="entry name" value="METALLOPHOSPHOESTERASE"/>
    <property type="match status" value="1"/>
</dbReference>
<dbReference type="OrthoDB" id="9813918at2"/>
<dbReference type="EMBL" id="SDGV01000022">
    <property type="protein sequence ID" value="THB60555.1"/>
    <property type="molecule type" value="Genomic_DNA"/>
</dbReference>